<name>A0ABW6WGW1_9ACTN</name>
<evidence type="ECO:0000256" key="3">
    <source>
        <dbReference type="ARBA" id="ARBA00022692"/>
    </source>
</evidence>
<dbReference type="Pfam" id="PF13396">
    <property type="entry name" value="PLDc_N"/>
    <property type="match status" value="1"/>
</dbReference>
<dbReference type="EMBL" id="JBIAZU010000004">
    <property type="protein sequence ID" value="MFF5292513.1"/>
    <property type="molecule type" value="Genomic_DNA"/>
</dbReference>
<keyword evidence="9" id="KW-1185">Reference proteome</keyword>
<keyword evidence="2" id="KW-1003">Cell membrane</keyword>
<comment type="subcellular location">
    <subcellularLocation>
        <location evidence="1">Cell membrane</location>
        <topology evidence="1">Multi-pass membrane protein</topology>
    </subcellularLocation>
</comment>
<comment type="caution">
    <text evidence="8">The sequence shown here is derived from an EMBL/GenBank/DDBJ whole genome shotgun (WGS) entry which is preliminary data.</text>
</comment>
<proteinExistence type="predicted"/>
<dbReference type="InterPro" id="IPR027379">
    <property type="entry name" value="CLS_N"/>
</dbReference>
<protein>
    <submittedName>
        <fullName evidence="8">PLD nuclease N-terminal domain-containing protein</fullName>
    </submittedName>
</protein>
<evidence type="ECO:0000259" key="7">
    <source>
        <dbReference type="Pfam" id="PF13396"/>
    </source>
</evidence>
<evidence type="ECO:0000256" key="6">
    <source>
        <dbReference type="SAM" id="Phobius"/>
    </source>
</evidence>
<reference evidence="8 9" key="1">
    <citation type="submission" date="2024-10" db="EMBL/GenBank/DDBJ databases">
        <title>The Natural Products Discovery Center: Release of the First 8490 Sequenced Strains for Exploring Actinobacteria Biosynthetic Diversity.</title>
        <authorList>
            <person name="Kalkreuter E."/>
            <person name="Kautsar S.A."/>
            <person name="Yang D."/>
            <person name="Bader C.D."/>
            <person name="Teijaro C.N."/>
            <person name="Fluegel L."/>
            <person name="Davis C.M."/>
            <person name="Simpson J.R."/>
            <person name="Lauterbach L."/>
            <person name="Steele A.D."/>
            <person name="Gui C."/>
            <person name="Meng S."/>
            <person name="Li G."/>
            <person name="Viehrig K."/>
            <person name="Ye F."/>
            <person name="Su P."/>
            <person name="Kiefer A.F."/>
            <person name="Nichols A."/>
            <person name="Cepeda A.J."/>
            <person name="Yan W."/>
            <person name="Fan B."/>
            <person name="Jiang Y."/>
            <person name="Adhikari A."/>
            <person name="Zheng C.-J."/>
            <person name="Schuster L."/>
            <person name="Cowan T.M."/>
            <person name="Smanski M.J."/>
            <person name="Chevrette M.G."/>
            <person name="De Carvalho L.P.S."/>
            <person name="Shen B."/>
        </authorList>
    </citation>
    <scope>NUCLEOTIDE SEQUENCE [LARGE SCALE GENOMIC DNA]</scope>
    <source>
        <strain evidence="8 9">NPDC000087</strain>
    </source>
</reference>
<evidence type="ECO:0000256" key="4">
    <source>
        <dbReference type="ARBA" id="ARBA00022989"/>
    </source>
</evidence>
<evidence type="ECO:0000256" key="1">
    <source>
        <dbReference type="ARBA" id="ARBA00004651"/>
    </source>
</evidence>
<gene>
    <name evidence="8" type="ORF">ACFY35_23980</name>
</gene>
<evidence type="ECO:0000256" key="2">
    <source>
        <dbReference type="ARBA" id="ARBA00022475"/>
    </source>
</evidence>
<sequence length="76" mass="8700">MTEKRSLQEQWDAMRPWQRTGTVILGAVEIVATTAAVVDLARRPRDEVRGPKALWWPAFVVQPFGPLAYLLLGRRR</sequence>
<keyword evidence="3 6" id="KW-0812">Transmembrane</keyword>
<organism evidence="8 9">
    <name type="scientific">Paractinoplanes globisporus</name>
    <dbReference type="NCBI Taxonomy" id="113565"/>
    <lineage>
        <taxon>Bacteria</taxon>
        <taxon>Bacillati</taxon>
        <taxon>Actinomycetota</taxon>
        <taxon>Actinomycetes</taxon>
        <taxon>Micromonosporales</taxon>
        <taxon>Micromonosporaceae</taxon>
        <taxon>Paractinoplanes</taxon>
    </lineage>
</organism>
<evidence type="ECO:0000256" key="5">
    <source>
        <dbReference type="ARBA" id="ARBA00023136"/>
    </source>
</evidence>
<feature type="transmembrane region" description="Helical" evidence="6">
    <location>
        <begin position="53"/>
        <end position="72"/>
    </location>
</feature>
<feature type="transmembrane region" description="Helical" evidence="6">
    <location>
        <begin position="21"/>
        <end position="41"/>
    </location>
</feature>
<evidence type="ECO:0000313" key="8">
    <source>
        <dbReference type="EMBL" id="MFF5292513.1"/>
    </source>
</evidence>
<accession>A0ABW6WGW1</accession>
<dbReference type="RefSeq" id="WP_040432504.1">
    <property type="nucleotide sequence ID" value="NZ_JBIAZU010000004.1"/>
</dbReference>
<dbReference type="Proteomes" id="UP001602245">
    <property type="component" value="Unassembled WGS sequence"/>
</dbReference>
<evidence type="ECO:0000313" key="9">
    <source>
        <dbReference type="Proteomes" id="UP001602245"/>
    </source>
</evidence>
<feature type="domain" description="Cardiolipin synthase N-terminal" evidence="7">
    <location>
        <begin position="32"/>
        <end position="74"/>
    </location>
</feature>
<keyword evidence="5 6" id="KW-0472">Membrane</keyword>
<keyword evidence="4 6" id="KW-1133">Transmembrane helix</keyword>